<sequence>MAMIPRLFPGVLVLLLGTFLLAAPARAEEFEVQIHHTEVLNPGISPRVGDVLSFVNHAEIAHNLYLTYEDGTVVTLDTQPPGTTKRAMLKQAGHVIVRCWIHPIIRMEFDVAPH</sequence>
<evidence type="ECO:0000313" key="1">
    <source>
        <dbReference type="EMBL" id="MCK0197915.1"/>
    </source>
</evidence>
<dbReference type="InterPro" id="IPR008972">
    <property type="entry name" value="Cupredoxin"/>
</dbReference>
<comment type="caution">
    <text evidence="1">The sequence shown here is derived from an EMBL/GenBank/DDBJ whole genome shotgun (WGS) entry which is preliminary data.</text>
</comment>
<accession>A0ABT0DD88</accession>
<organism evidence="1 2">
    <name type="scientific">Ancylobacter crimeensis</name>
    <dbReference type="NCBI Taxonomy" id="2579147"/>
    <lineage>
        <taxon>Bacteria</taxon>
        <taxon>Pseudomonadati</taxon>
        <taxon>Pseudomonadota</taxon>
        <taxon>Alphaproteobacteria</taxon>
        <taxon>Hyphomicrobiales</taxon>
        <taxon>Xanthobacteraceae</taxon>
        <taxon>Ancylobacter</taxon>
    </lineage>
</organism>
<keyword evidence="2" id="KW-1185">Reference proteome</keyword>
<dbReference type="SUPFAM" id="SSF49503">
    <property type="entry name" value="Cupredoxins"/>
    <property type="match status" value="1"/>
</dbReference>
<proteinExistence type="predicted"/>
<name>A0ABT0DD88_9HYPH</name>
<dbReference type="Proteomes" id="UP001203284">
    <property type="component" value="Unassembled WGS sequence"/>
</dbReference>
<dbReference type="RefSeq" id="WP_247029813.1">
    <property type="nucleotide sequence ID" value="NZ_JALKCH010000008.1"/>
</dbReference>
<dbReference type="EMBL" id="JALKCH010000008">
    <property type="protein sequence ID" value="MCK0197915.1"/>
    <property type="molecule type" value="Genomic_DNA"/>
</dbReference>
<protein>
    <submittedName>
        <fullName evidence="1">Methylamine utilization protein MauL</fullName>
    </submittedName>
</protein>
<reference evidence="1 2" key="1">
    <citation type="submission" date="2022-04" db="EMBL/GenBank/DDBJ databases">
        <authorList>
            <person name="Grouzdev D.S."/>
            <person name="Pantiukh K.S."/>
            <person name="Krutkina M.S."/>
        </authorList>
    </citation>
    <scope>NUCLEOTIDE SEQUENCE [LARGE SCALE GENOMIC DNA]</scope>
    <source>
        <strain evidence="1 2">6x-1</strain>
    </source>
</reference>
<evidence type="ECO:0000313" key="2">
    <source>
        <dbReference type="Proteomes" id="UP001203284"/>
    </source>
</evidence>
<gene>
    <name evidence="1" type="ORF">MWN34_13460</name>
</gene>